<reference evidence="1 2" key="1">
    <citation type="journal article" date="2022" name="DNA Res.">
        <title>Chromosomal-level genome assembly of the orchid tree Bauhinia variegata (Leguminosae; Cercidoideae) supports the allotetraploid origin hypothesis of Bauhinia.</title>
        <authorList>
            <person name="Zhong Y."/>
            <person name="Chen Y."/>
            <person name="Zheng D."/>
            <person name="Pang J."/>
            <person name="Liu Y."/>
            <person name="Luo S."/>
            <person name="Meng S."/>
            <person name="Qian L."/>
            <person name="Wei D."/>
            <person name="Dai S."/>
            <person name="Zhou R."/>
        </authorList>
    </citation>
    <scope>NUCLEOTIDE SEQUENCE [LARGE SCALE GENOMIC DNA]</scope>
    <source>
        <strain evidence="1">BV-YZ2020</strain>
    </source>
</reference>
<dbReference type="Proteomes" id="UP000828941">
    <property type="component" value="Chromosome 4"/>
</dbReference>
<proteinExistence type="predicted"/>
<sequence>MICLSSNGYPMPSRTFFIVSPFLFLSSFTEPNLVPLILSSTLASSHSLFDLSSPLGFRYERGSLERSQVSTCRRWLPRLLLFSPPLLSICSSSSPPLSDGSSFSIMDTFTFFFFGSPLCFLYTC</sequence>
<evidence type="ECO:0000313" key="2">
    <source>
        <dbReference type="Proteomes" id="UP000828941"/>
    </source>
</evidence>
<accession>A0ACB9PHN6</accession>
<keyword evidence="2" id="KW-1185">Reference proteome</keyword>
<dbReference type="EMBL" id="CM039429">
    <property type="protein sequence ID" value="KAI4347961.1"/>
    <property type="molecule type" value="Genomic_DNA"/>
</dbReference>
<evidence type="ECO:0000313" key="1">
    <source>
        <dbReference type="EMBL" id="KAI4347961.1"/>
    </source>
</evidence>
<comment type="caution">
    <text evidence="1">The sequence shown here is derived from an EMBL/GenBank/DDBJ whole genome shotgun (WGS) entry which is preliminary data.</text>
</comment>
<protein>
    <submittedName>
        <fullName evidence="1">Uncharacterized protein</fullName>
    </submittedName>
</protein>
<name>A0ACB9PHN6_BAUVA</name>
<organism evidence="1 2">
    <name type="scientific">Bauhinia variegata</name>
    <name type="common">Purple orchid tree</name>
    <name type="synonym">Phanera variegata</name>
    <dbReference type="NCBI Taxonomy" id="167791"/>
    <lineage>
        <taxon>Eukaryota</taxon>
        <taxon>Viridiplantae</taxon>
        <taxon>Streptophyta</taxon>
        <taxon>Embryophyta</taxon>
        <taxon>Tracheophyta</taxon>
        <taxon>Spermatophyta</taxon>
        <taxon>Magnoliopsida</taxon>
        <taxon>eudicotyledons</taxon>
        <taxon>Gunneridae</taxon>
        <taxon>Pentapetalae</taxon>
        <taxon>rosids</taxon>
        <taxon>fabids</taxon>
        <taxon>Fabales</taxon>
        <taxon>Fabaceae</taxon>
        <taxon>Cercidoideae</taxon>
        <taxon>Cercideae</taxon>
        <taxon>Bauhiniinae</taxon>
        <taxon>Bauhinia</taxon>
    </lineage>
</organism>
<gene>
    <name evidence="1" type="ORF">L6164_008730</name>
</gene>